<evidence type="ECO:0000313" key="3">
    <source>
        <dbReference type="EMBL" id="MBD2700909.1"/>
    </source>
</evidence>
<proteinExistence type="predicted"/>
<name>A0A926XUS8_9BACT</name>
<keyword evidence="4" id="KW-1185">Reference proteome</keyword>
<feature type="region of interest" description="Disordered" evidence="1">
    <location>
        <begin position="1"/>
        <end position="20"/>
    </location>
</feature>
<dbReference type="EMBL" id="JACWZY010000006">
    <property type="protein sequence ID" value="MBD2700909.1"/>
    <property type="molecule type" value="Genomic_DNA"/>
</dbReference>
<dbReference type="SUPFAM" id="SSF81301">
    <property type="entry name" value="Nucleotidyltransferase"/>
    <property type="match status" value="1"/>
</dbReference>
<sequence length="177" mass="19736">MHTASKLYHANPKNPPKSMDIADSDVEQLLESLNRHQVQYLLVGGMAGVVHGHVRTTQDMDIWLKSDDQNKANLIQALDENGVAGAAYLKDVPLIFGWTSVAVGKYGFTLDMGYSLKAFGEIDFDVCYERAIDATFDGITFKVIHLNDLIAEKKATNRPKDQIDVDELIKIKDRNAE</sequence>
<dbReference type="InterPro" id="IPR045792">
    <property type="entry name" value="DUF6036"/>
</dbReference>
<dbReference type="Pfam" id="PF19502">
    <property type="entry name" value="DUF6036"/>
    <property type="match status" value="1"/>
</dbReference>
<dbReference type="Proteomes" id="UP000598820">
    <property type="component" value="Unassembled WGS sequence"/>
</dbReference>
<protein>
    <recommendedName>
        <fullName evidence="2">DUF6036 domain-containing protein</fullName>
    </recommendedName>
</protein>
<dbReference type="AlphaFoldDB" id="A0A926XUS8"/>
<dbReference type="Gene3D" id="3.30.460.40">
    <property type="match status" value="1"/>
</dbReference>
<dbReference type="InterPro" id="IPR043519">
    <property type="entry name" value="NT_sf"/>
</dbReference>
<feature type="domain" description="DUF6036" evidence="2">
    <location>
        <begin position="23"/>
        <end position="167"/>
    </location>
</feature>
<evidence type="ECO:0000256" key="1">
    <source>
        <dbReference type="SAM" id="MobiDB-lite"/>
    </source>
</evidence>
<organism evidence="3 4">
    <name type="scientific">Spirosoma profusum</name>
    <dbReference type="NCBI Taxonomy" id="2771354"/>
    <lineage>
        <taxon>Bacteria</taxon>
        <taxon>Pseudomonadati</taxon>
        <taxon>Bacteroidota</taxon>
        <taxon>Cytophagia</taxon>
        <taxon>Cytophagales</taxon>
        <taxon>Cytophagaceae</taxon>
        <taxon>Spirosoma</taxon>
    </lineage>
</organism>
<comment type="caution">
    <text evidence="3">The sequence shown here is derived from an EMBL/GenBank/DDBJ whole genome shotgun (WGS) entry which is preliminary data.</text>
</comment>
<evidence type="ECO:0000313" key="4">
    <source>
        <dbReference type="Proteomes" id="UP000598820"/>
    </source>
</evidence>
<evidence type="ECO:0000259" key="2">
    <source>
        <dbReference type="Pfam" id="PF19502"/>
    </source>
</evidence>
<accession>A0A926XUS8</accession>
<gene>
    <name evidence="3" type="ORF">IC229_09690</name>
</gene>
<reference evidence="3" key="1">
    <citation type="submission" date="2020-09" db="EMBL/GenBank/DDBJ databases">
        <authorList>
            <person name="Kim M.K."/>
        </authorList>
    </citation>
    <scope>NUCLEOTIDE SEQUENCE</scope>
    <source>
        <strain evidence="3">BT702</strain>
    </source>
</reference>